<name>A0AAI8DJ92_MAMSC</name>
<dbReference type="GO" id="GO:0016491">
    <property type="term" value="F:oxidoreductase activity"/>
    <property type="evidence" value="ECO:0007669"/>
    <property type="project" value="UniProtKB-KW"/>
</dbReference>
<dbReference type="PANTHER" id="PTHR42840:SF3">
    <property type="entry name" value="BINDING ROSSMANN FOLD OXIDOREDUCTASE, PUTATIVE (AFU_ORTHOLOGUE AFUA_2G10240)-RELATED"/>
    <property type="match status" value="1"/>
</dbReference>
<dbReference type="Gene3D" id="3.40.50.720">
    <property type="entry name" value="NAD(P)-binding Rossmann-like Domain"/>
    <property type="match status" value="1"/>
</dbReference>
<dbReference type="KEGG" id="sscu:CEP64_10825"/>
<dbReference type="NCBIfam" id="TIGR04380">
    <property type="entry name" value="myo_inos_iolG"/>
    <property type="match status" value="1"/>
</dbReference>
<dbReference type="InterPro" id="IPR036291">
    <property type="entry name" value="NAD(P)-bd_dom_sf"/>
</dbReference>
<evidence type="ECO:0000259" key="3">
    <source>
        <dbReference type="Pfam" id="PF01408"/>
    </source>
</evidence>
<dbReference type="Proteomes" id="UP000197058">
    <property type="component" value="Chromosome"/>
</dbReference>
<evidence type="ECO:0000313" key="6">
    <source>
        <dbReference type="Proteomes" id="UP000197058"/>
    </source>
</evidence>
<keyword evidence="2" id="KW-0560">Oxidoreductase</keyword>
<feature type="domain" description="GFO/IDH/MocA-like oxidoreductase" evidence="4">
    <location>
        <begin position="130"/>
        <end position="250"/>
    </location>
</feature>
<protein>
    <submittedName>
        <fullName evidence="5">Inositol 2-dehydrogenase</fullName>
    </submittedName>
</protein>
<dbReference type="PANTHER" id="PTHR42840">
    <property type="entry name" value="NAD(P)-BINDING ROSSMANN-FOLD SUPERFAMILY PROTEIN-RELATED"/>
    <property type="match status" value="1"/>
</dbReference>
<sequence>MTLTFGVIGAGRIGQLHINYLRTHKDVKIKWISDLYCDKMEDWIKKAGIENKTKDHMDIINDPEVDVVVICSPTDTHVDIIKEACAKGKHIFCEKPISLSIDEAKIALEAVKEANVKLQMGFNRRFDKNFKELRNILNKGELGNIQTLRITSRDPEPPPVEYIKRSGGLFMDMMIHDFDMARYLMQSEITEVYATGGALVNPDIAQYDDIDTALVTLKFENGSMAMIENCRRSVYGYDQRVEVLGDKGAIDVGNEQTTTLNYHRAEGISKDNPPYFFLERYSDAYKVEMDGFIEAILNDTDVICSIDDGYKAQEIAVKCKESLLSNEPKSLVNKQSKTL</sequence>
<dbReference type="AlphaFoldDB" id="A0AAI8DJ92"/>
<dbReference type="FunFam" id="3.30.360.10:FF:000023">
    <property type="entry name" value="Inositol 2-dehydrogenase"/>
    <property type="match status" value="1"/>
</dbReference>
<dbReference type="Gene3D" id="3.30.360.10">
    <property type="entry name" value="Dihydrodipicolinate Reductase, domain 2"/>
    <property type="match status" value="1"/>
</dbReference>
<dbReference type="InterPro" id="IPR055170">
    <property type="entry name" value="GFO_IDH_MocA-like_dom"/>
</dbReference>
<evidence type="ECO:0000256" key="1">
    <source>
        <dbReference type="ARBA" id="ARBA00010928"/>
    </source>
</evidence>
<gene>
    <name evidence="5" type="primary">iolG</name>
    <name evidence="5" type="ORF">CEP64_10825</name>
</gene>
<dbReference type="GO" id="GO:0000166">
    <property type="term" value="F:nucleotide binding"/>
    <property type="evidence" value="ECO:0007669"/>
    <property type="project" value="InterPro"/>
</dbReference>
<dbReference type="InterPro" id="IPR000683">
    <property type="entry name" value="Gfo/Idh/MocA-like_OxRdtase_N"/>
</dbReference>
<evidence type="ECO:0000256" key="2">
    <source>
        <dbReference type="ARBA" id="ARBA00023002"/>
    </source>
</evidence>
<dbReference type="SUPFAM" id="SSF55347">
    <property type="entry name" value="Glyceraldehyde-3-phosphate dehydrogenase-like, C-terminal domain"/>
    <property type="match status" value="1"/>
</dbReference>
<feature type="domain" description="Gfo/Idh/MocA-like oxidoreductase N-terminal" evidence="3">
    <location>
        <begin position="4"/>
        <end position="122"/>
    </location>
</feature>
<accession>A0AAI8DJ92</accession>
<evidence type="ECO:0000259" key="4">
    <source>
        <dbReference type="Pfam" id="PF22725"/>
    </source>
</evidence>
<reference evidence="6" key="1">
    <citation type="submission" date="2017-06" db="EMBL/GenBank/DDBJ databases">
        <title>FDA dAtabase for Regulatory Grade micrObial Sequences (FDA-ARGOS): Supporting development and validation of Infectious Disease Dx tests.</title>
        <authorList>
            <person name="Goldberg B."/>
            <person name="Campos J."/>
            <person name="Tallon L."/>
            <person name="Sadzewicz L."/>
            <person name="Sengamalay N."/>
            <person name="Ott S."/>
            <person name="Godinez A."/>
            <person name="Nagaraj S."/>
            <person name="Vavikolanu K."/>
            <person name="Nadendla S."/>
            <person name="George J."/>
            <person name="Geyer C."/>
            <person name="Sichtig H."/>
        </authorList>
    </citation>
    <scope>NUCLEOTIDE SEQUENCE [LARGE SCALE GENOMIC DNA]</scope>
    <source>
        <strain evidence="6">FDAARGOS_285</strain>
    </source>
</reference>
<evidence type="ECO:0000313" key="5">
    <source>
        <dbReference type="EMBL" id="ASE35071.1"/>
    </source>
</evidence>
<dbReference type="InterPro" id="IPR030827">
    <property type="entry name" value="Myo_inos_IolG"/>
</dbReference>
<organism evidence="5 6">
    <name type="scientific">Mammaliicoccus sciuri</name>
    <name type="common">Staphylococcus sciuri</name>
    <dbReference type="NCBI Taxonomy" id="1296"/>
    <lineage>
        <taxon>Bacteria</taxon>
        <taxon>Bacillati</taxon>
        <taxon>Bacillota</taxon>
        <taxon>Bacilli</taxon>
        <taxon>Bacillales</taxon>
        <taxon>Staphylococcaceae</taxon>
        <taxon>Mammaliicoccus</taxon>
    </lineage>
</organism>
<dbReference type="RefSeq" id="WP_058591775.1">
    <property type="nucleotide sequence ID" value="NZ_CP022046.2"/>
</dbReference>
<dbReference type="Pfam" id="PF22725">
    <property type="entry name" value="GFO_IDH_MocA_C3"/>
    <property type="match status" value="1"/>
</dbReference>
<dbReference type="Pfam" id="PF01408">
    <property type="entry name" value="GFO_IDH_MocA"/>
    <property type="match status" value="1"/>
</dbReference>
<proteinExistence type="inferred from homology"/>
<dbReference type="SUPFAM" id="SSF51735">
    <property type="entry name" value="NAD(P)-binding Rossmann-fold domains"/>
    <property type="match status" value="1"/>
</dbReference>
<dbReference type="EMBL" id="CP022046">
    <property type="protein sequence ID" value="ASE35071.1"/>
    <property type="molecule type" value="Genomic_DNA"/>
</dbReference>
<comment type="similarity">
    <text evidence="1">Belongs to the Gfo/Idh/MocA family.</text>
</comment>